<evidence type="ECO:0008006" key="4">
    <source>
        <dbReference type="Google" id="ProtNLM"/>
    </source>
</evidence>
<reference evidence="2 3" key="1">
    <citation type="submission" date="2024-03" db="EMBL/GenBank/DDBJ databases">
        <authorList>
            <person name="Gkanogiannis A."/>
            <person name="Becerra Lopez-Lavalle L."/>
        </authorList>
    </citation>
    <scope>NUCLEOTIDE SEQUENCE [LARGE SCALE GENOMIC DNA]</scope>
</reference>
<keyword evidence="1" id="KW-0812">Transmembrane</keyword>
<keyword evidence="1" id="KW-0472">Membrane</keyword>
<keyword evidence="1" id="KW-1133">Transmembrane helix</keyword>
<feature type="transmembrane region" description="Helical" evidence="1">
    <location>
        <begin position="124"/>
        <end position="151"/>
    </location>
</feature>
<dbReference type="Proteomes" id="UP001642487">
    <property type="component" value="Chromosome 2"/>
</dbReference>
<keyword evidence="3" id="KW-1185">Reference proteome</keyword>
<evidence type="ECO:0000313" key="3">
    <source>
        <dbReference type="Proteomes" id="UP001642487"/>
    </source>
</evidence>
<organism evidence="2 3">
    <name type="scientific">Citrullus colocynthis</name>
    <name type="common">colocynth</name>
    <dbReference type="NCBI Taxonomy" id="252529"/>
    <lineage>
        <taxon>Eukaryota</taxon>
        <taxon>Viridiplantae</taxon>
        <taxon>Streptophyta</taxon>
        <taxon>Embryophyta</taxon>
        <taxon>Tracheophyta</taxon>
        <taxon>Spermatophyta</taxon>
        <taxon>Magnoliopsida</taxon>
        <taxon>eudicotyledons</taxon>
        <taxon>Gunneridae</taxon>
        <taxon>Pentapetalae</taxon>
        <taxon>rosids</taxon>
        <taxon>fabids</taxon>
        <taxon>Cucurbitales</taxon>
        <taxon>Cucurbitaceae</taxon>
        <taxon>Benincaseae</taxon>
        <taxon>Citrullus</taxon>
    </lineage>
</organism>
<protein>
    <recommendedName>
        <fullName evidence="4">RNase H type-1 domain-containing protein</fullName>
    </recommendedName>
</protein>
<dbReference type="EMBL" id="OZ021736">
    <property type="protein sequence ID" value="CAK9315628.1"/>
    <property type="molecule type" value="Genomic_DNA"/>
</dbReference>
<feature type="transmembrane region" description="Helical" evidence="1">
    <location>
        <begin position="87"/>
        <end position="104"/>
    </location>
</feature>
<sequence>MNLLLPSTTCWCQSEELVESQALAPPAKGWKMNSDASWSEELGVGGVGWFISDSSSSFIGGGYLQIGKHLKIKVLEMKAIEECLKALRFWFGIVIPPLLVESNSTEAIMSLYEIDSDLSDIKSVVGSAVILVSGFLMSPSGLLLLLVRLVVR</sequence>
<gene>
    <name evidence="2" type="ORF">CITCOLO1_LOCUS7429</name>
</gene>
<accession>A0ABP0Y5D0</accession>
<proteinExistence type="predicted"/>
<evidence type="ECO:0000256" key="1">
    <source>
        <dbReference type="SAM" id="Phobius"/>
    </source>
</evidence>
<name>A0ABP0Y5D0_9ROSI</name>
<evidence type="ECO:0000313" key="2">
    <source>
        <dbReference type="EMBL" id="CAK9315628.1"/>
    </source>
</evidence>